<accession>A0A949WHW1</accession>
<dbReference type="Proteomes" id="UP001196379">
    <property type="component" value="Unassembled WGS sequence"/>
</dbReference>
<dbReference type="EMBL" id="JABUMC010000003">
    <property type="protein sequence ID" value="MBV6546151.1"/>
    <property type="molecule type" value="Genomic_DNA"/>
</dbReference>
<evidence type="ECO:0000313" key="3">
    <source>
        <dbReference type="Proteomes" id="UP000732858"/>
    </source>
</evidence>
<comment type="caution">
    <text evidence="2">The sequence shown here is derived from an EMBL/GenBank/DDBJ whole genome shotgun (WGS) entry which is preliminary data.</text>
</comment>
<evidence type="ECO:0000313" key="1">
    <source>
        <dbReference type="EMBL" id="MBV6531065.1"/>
    </source>
</evidence>
<name>A0A949WHW1_9PAST</name>
<gene>
    <name evidence="1" type="ORF">HT657_02695</name>
    <name evidence="2" type="ORF">HT672_02400</name>
</gene>
<dbReference type="GeneID" id="65548348"/>
<evidence type="ECO:0000313" key="4">
    <source>
        <dbReference type="Proteomes" id="UP001196379"/>
    </source>
</evidence>
<keyword evidence="4" id="KW-1185">Reference proteome</keyword>
<dbReference type="AlphaFoldDB" id="A0A949WHW1"/>
<proteinExistence type="predicted"/>
<protein>
    <submittedName>
        <fullName evidence="2">Uncharacterized protein</fullName>
    </submittedName>
</protein>
<evidence type="ECO:0000313" key="2">
    <source>
        <dbReference type="EMBL" id="MBV6546151.1"/>
    </source>
</evidence>
<organism evidence="2 3">
    <name type="scientific">Ursidibacter maritimus</name>
    <dbReference type="NCBI Taxonomy" id="1331689"/>
    <lineage>
        <taxon>Bacteria</taxon>
        <taxon>Pseudomonadati</taxon>
        <taxon>Pseudomonadota</taxon>
        <taxon>Gammaproteobacteria</taxon>
        <taxon>Pasteurellales</taxon>
        <taxon>Pasteurellaceae</taxon>
        <taxon>Ursidibacter</taxon>
    </lineage>
</organism>
<reference evidence="2 4" key="1">
    <citation type="journal article" date="2021" name="Mol. Ecol.">
        <title>Polar bear-adapted Ursidibacter maritimus are remarkably conserved after generations in captivity.</title>
        <authorList>
            <person name="Espinosa-Gongora C."/>
            <person name="Hansen M.J."/>
            <person name="Bertelsen M.F."/>
            <person name="Bojesen A.M."/>
        </authorList>
    </citation>
    <scope>NUCLEOTIDE SEQUENCE</scope>
    <source>
        <strain evidence="2">Pb43105x</strain>
        <strain evidence="1 4">Pb43106</strain>
    </source>
</reference>
<dbReference type="OrthoDB" id="5679448at2"/>
<dbReference type="RefSeq" id="WP_157402541.1">
    <property type="nucleotide sequence ID" value="NZ_JABULY010000001.1"/>
</dbReference>
<sequence length="111" mass="13059">MNPKITNVLLTQIPDMYVLLDSENFLCSSTGKFAQERLDFFASTIYPYWDETRCSLHGLAEYLTQFDIELWTANDVQLSKNMEFAFDIRFNSKYPGRILVQCELFRKESVH</sequence>
<dbReference type="Proteomes" id="UP000732858">
    <property type="component" value="Unassembled WGS sequence"/>
</dbReference>
<dbReference type="EMBL" id="JABULY010000001">
    <property type="protein sequence ID" value="MBV6531065.1"/>
    <property type="molecule type" value="Genomic_DNA"/>
</dbReference>